<feature type="non-terminal residue" evidence="3">
    <location>
        <position position="386"/>
    </location>
</feature>
<feature type="chain" id="PRO_5047246799" evidence="2">
    <location>
        <begin position="19"/>
        <end position="386"/>
    </location>
</feature>
<keyword evidence="1" id="KW-0560">Oxidoreductase</keyword>
<comment type="caution">
    <text evidence="3">The sequence shown here is derived from an EMBL/GenBank/DDBJ whole genome shotgun (WGS) entry which is preliminary data.</text>
</comment>
<dbReference type="InterPro" id="IPR037120">
    <property type="entry name" value="Haem_peroxidase_sf_animal"/>
</dbReference>
<evidence type="ECO:0000313" key="4">
    <source>
        <dbReference type="Proteomes" id="UP000823941"/>
    </source>
</evidence>
<dbReference type="Gene3D" id="1.10.640.10">
    <property type="entry name" value="Haem peroxidase domain superfamily, animal type"/>
    <property type="match status" value="1"/>
</dbReference>
<keyword evidence="2" id="KW-0732">Signal</keyword>
<dbReference type="InterPro" id="IPR010255">
    <property type="entry name" value="Haem_peroxidase_sf"/>
</dbReference>
<evidence type="ECO:0000313" key="3">
    <source>
        <dbReference type="EMBL" id="KAG7300017.1"/>
    </source>
</evidence>
<dbReference type="SUPFAM" id="SSF48113">
    <property type="entry name" value="Heme-dependent peroxidases"/>
    <property type="match status" value="1"/>
</dbReference>
<keyword evidence="1" id="KW-0575">Peroxidase</keyword>
<gene>
    <name evidence="3" type="ORF">JYU34_017059</name>
</gene>
<feature type="signal peptide" evidence="2">
    <location>
        <begin position="1"/>
        <end position="18"/>
    </location>
</feature>
<dbReference type="PRINTS" id="PR00457">
    <property type="entry name" value="ANPEROXIDASE"/>
</dbReference>
<dbReference type="PROSITE" id="PS50292">
    <property type="entry name" value="PEROXIDASE_3"/>
    <property type="match status" value="1"/>
</dbReference>
<keyword evidence="4" id="KW-1185">Reference proteome</keyword>
<dbReference type="Proteomes" id="UP000823941">
    <property type="component" value="Chromosome 22"/>
</dbReference>
<protein>
    <submittedName>
        <fullName evidence="3">Uncharacterized protein</fullName>
    </submittedName>
</protein>
<sequence>MLKLILPILLVFLQCVVSQSTYYDSFYGRPITSKQYERRVKNGTSQYCTNIVKPCVPTEGRRVDGSCNNLRHASRGAQYTPFYRLLPAVFRDVSKPRLSKSGKNLPLARPIRTTVLADGKVASQNFTALLTTYLVFMSADTAISNESVIFATVKPYCCKPEGKRDSLCAPNPVPEDDPVHRFSNVRCMNMTKSLTYQYQGCLCNNTTPQRVTSSTATFDLSHLYGNTDEQVEKVRLFKDGLLKYEIDAKGRIWPRSNKNSPYCPANVPPYETRCHDTPEAFTSNSLIPLNLMTVWFYREHNRIATKLGTINPKWDDERLFYTTRDIVIATYMQIYYYELMAVLLGRDNLIKRKVLSPDPSFRDIYDDEEFPQSSVEFPVALRWGHT</sequence>
<dbReference type="PANTHER" id="PTHR11475:SF86">
    <property type="entry name" value="PEROXIDASE"/>
    <property type="match status" value="1"/>
</dbReference>
<evidence type="ECO:0000256" key="1">
    <source>
        <dbReference type="ARBA" id="ARBA00022559"/>
    </source>
</evidence>
<dbReference type="Pfam" id="PF03098">
    <property type="entry name" value="An_peroxidase"/>
    <property type="match status" value="1"/>
</dbReference>
<name>A0ABQ7Q454_PLUXY</name>
<evidence type="ECO:0000256" key="2">
    <source>
        <dbReference type="SAM" id="SignalP"/>
    </source>
</evidence>
<organism evidence="3 4">
    <name type="scientific">Plutella xylostella</name>
    <name type="common">Diamondback moth</name>
    <name type="synonym">Plutella maculipennis</name>
    <dbReference type="NCBI Taxonomy" id="51655"/>
    <lineage>
        <taxon>Eukaryota</taxon>
        <taxon>Metazoa</taxon>
        <taxon>Ecdysozoa</taxon>
        <taxon>Arthropoda</taxon>
        <taxon>Hexapoda</taxon>
        <taxon>Insecta</taxon>
        <taxon>Pterygota</taxon>
        <taxon>Neoptera</taxon>
        <taxon>Endopterygota</taxon>
        <taxon>Lepidoptera</taxon>
        <taxon>Glossata</taxon>
        <taxon>Ditrysia</taxon>
        <taxon>Yponomeutoidea</taxon>
        <taxon>Plutellidae</taxon>
        <taxon>Plutella</taxon>
    </lineage>
</organism>
<accession>A0ABQ7Q454</accession>
<dbReference type="EMBL" id="JAHIBW010000022">
    <property type="protein sequence ID" value="KAG7300017.1"/>
    <property type="molecule type" value="Genomic_DNA"/>
</dbReference>
<dbReference type="InterPro" id="IPR019791">
    <property type="entry name" value="Haem_peroxidase_animal"/>
</dbReference>
<dbReference type="PANTHER" id="PTHR11475">
    <property type="entry name" value="OXIDASE/PEROXIDASE"/>
    <property type="match status" value="1"/>
</dbReference>
<proteinExistence type="predicted"/>
<reference evidence="3 4" key="1">
    <citation type="submission" date="2021-06" db="EMBL/GenBank/DDBJ databases">
        <title>A haploid diamondback moth (Plutella xylostella L.) genome assembly resolves 31 chromosomes and identifies a diamide resistance mutation.</title>
        <authorList>
            <person name="Ward C.M."/>
            <person name="Perry K.D."/>
            <person name="Baker G."/>
            <person name="Powis K."/>
            <person name="Heckel D.G."/>
            <person name="Baxter S.W."/>
        </authorList>
    </citation>
    <scope>NUCLEOTIDE SEQUENCE [LARGE SCALE GENOMIC DNA]</scope>
    <source>
        <strain evidence="3 4">LV</strain>
        <tissue evidence="3">Single pupa</tissue>
    </source>
</reference>